<dbReference type="InterPro" id="IPR046350">
    <property type="entry name" value="Cystatin_sf"/>
</dbReference>
<name>A0ABM4VB27_COFAR</name>
<dbReference type="Proteomes" id="UP001652660">
    <property type="component" value="Chromosome 1e"/>
</dbReference>
<dbReference type="SUPFAM" id="SSF54403">
    <property type="entry name" value="Cystatin/monellin"/>
    <property type="match status" value="1"/>
</dbReference>
<dbReference type="GeneID" id="113710841"/>
<dbReference type="Gene3D" id="3.10.450.10">
    <property type="match status" value="1"/>
</dbReference>
<reference evidence="2" key="2">
    <citation type="submission" date="2025-08" db="UniProtKB">
        <authorList>
            <consortium name="RefSeq"/>
        </authorList>
    </citation>
    <scope>IDENTIFICATION</scope>
    <source>
        <tissue evidence="2">Leaves</tissue>
    </source>
</reference>
<evidence type="ECO:0000313" key="1">
    <source>
        <dbReference type="Proteomes" id="UP001652660"/>
    </source>
</evidence>
<protein>
    <submittedName>
        <fullName evidence="2">Uncharacterized protein isoform X1</fullName>
    </submittedName>
</protein>
<evidence type="ECO:0000313" key="2">
    <source>
        <dbReference type="RefSeq" id="XP_071916734.1"/>
    </source>
</evidence>
<sequence length="261" mass="30145">MALRRVVLNTARSISMVGYQLKGGHGRGFLGAINSGLDNYSYLNNRKLSPFVSFSRRHYHLPPPPPVKVFYEIPEGGFNFPIDNPENDDGTKEYAQFAAKAHNEVSQDGGEDHVRFVRLVRAWRSINLCESYHMMLEAVDGKGEVNLYYAEVIYDPLENVTKLVKWELVDQSFSYPFEEARWSEQLKEEVRRLEQFYQEMPQEMEKKNDLDRESIYNFTYGACPTLTLDTICPYAMLGMPRASRRDLHKNEVFSCLCLSGD</sequence>
<reference evidence="1" key="1">
    <citation type="journal article" date="2025" name="Foods">
        <title>Unveiling the Microbial Signatures of Arabica Coffee Cherries: Insights into Ripeness Specific Diversity, Functional Traits, and Implications for Quality and Safety.</title>
        <authorList>
            <consortium name="RefSeq"/>
            <person name="Tenea G.N."/>
            <person name="Cifuentes V."/>
            <person name="Reyes P."/>
            <person name="Cevallos-Vallejos M."/>
        </authorList>
    </citation>
    <scope>NUCLEOTIDE SEQUENCE [LARGE SCALE GENOMIC DNA]</scope>
</reference>
<proteinExistence type="predicted"/>
<gene>
    <name evidence="2" type="primary">LOC113710841</name>
</gene>
<keyword evidence="1" id="KW-1185">Reference proteome</keyword>
<accession>A0ABM4VB27</accession>
<dbReference type="RefSeq" id="XP_071916734.1">
    <property type="nucleotide sequence ID" value="XM_072060633.1"/>
</dbReference>
<organism evidence="1 2">
    <name type="scientific">Coffea arabica</name>
    <name type="common">Arabian coffee</name>
    <dbReference type="NCBI Taxonomy" id="13443"/>
    <lineage>
        <taxon>Eukaryota</taxon>
        <taxon>Viridiplantae</taxon>
        <taxon>Streptophyta</taxon>
        <taxon>Embryophyta</taxon>
        <taxon>Tracheophyta</taxon>
        <taxon>Spermatophyta</taxon>
        <taxon>Magnoliopsida</taxon>
        <taxon>eudicotyledons</taxon>
        <taxon>Gunneridae</taxon>
        <taxon>Pentapetalae</taxon>
        <taxon>asterids</taxon>
        <taxon>lamiids</taxon>
        <taxon>Gentianales</taxon>
        <taxon>Rubiaceae</taxon>
        <taxon>Ixoroideae</taxon>
        <taxon>Gardenieae complex</taxon>
        <taxon>Bertiereae - Coffeeae clade</taxon>
        <taxon>Coffeeae</taxon>
        <taxon>Coffea</taxon>
    </lineage>
</organism>